<keyword evidence="2" id="KW-1185">Reference proteome</keyword>
<reference evidence="1 2" key="1">
    <citation type="submission" date="2022-01" db="EMBL/GenBank/DDBJ databases">
        <authorList>
            <person name="Xiong W."/>
            <person name="Schranz E."/>
        </authorList>
    </citation>
    <scope>NUCLEOTIDE SEQUENCE [LARGE SCALE GENOMIC DNA]</scope>
</reference>
<dbReference type="EMBL" id="CAKMRJ010003334">
    <property type="protein sequence ID" value="CAH1431881.1"/>
    <property type="molecule type" value="Genomic_DNA"/>
</dbReference>
<comment type="caution">
    <text evidence="1">The sequence shown here is derived from an EMBL/GenBank/DDBJ whole genome shotgun (WGS) entry which is preliminary data.</text>
</comment>
<evidence type="ECO:0000313" key="2">
    <source>
        <dbReference type="Proteomes" id="UP001157418"/>
    </source>
</evidence>
<sequence length="70" mass="7802">MVLTATRTSNVALVICSLLSIKDEDGFWENCIFEACQSLQSCEYLVKICNLREWSFTTGVCLPPSCFCGI</sequence>
<proteinExistence type="predicted"/>
<evidence type="ECO:0000313" key="1">
    <source>
        <dbReference type="EMBL" id="CAH1431881.1"/>
    </source>
</evidence>
<gene>
    <name evidence="1" type="ORF">LVIROSA_LOCUS18577</name>
</gene>
<name>A0AAU9N219_9ASTR</name>
<dbReference type="AlphaFoldDB" id="A0AAU9N219"/>
<organism evidence="1 2">
    <name type="scientific">Lactuca virosa</name>
    <dbReference type="NCBI Taxonomy" id="75947"/>
    <lineage>
        <taxon>Eukaryota</taxon>
        <taxon>Viridiplantae</taxon>
        <taxon>Streptophyta</taxon>
        <taxon>Embryophyta</taxon>
        <taxon>Tracheophyta</taxon>
        <taxon>Spermatophyta</taxon>
        <taxon>Magnoliopsida</taxon>
        <taxon>eudicotyledons</taxon>
        <taxon>Gunneridae</taxon>
        <taxon>Pentapetalae</taxon>
        <taxon>asterids</taxon>
        <taxon>campanulids</taxon>
        <taxon>Asterales</taxon>
        <taxon>Asteraceae</taxon>
        <taxon>Cichorioideae</taxon>
        <taxon>Cichorieae</taxon>
        <taxon>Lactucinae</taxon>
        <taxon>Lactuca</taxon>
    </lineage>
</organism>
<dbReference type="Proteomes" id="UP001157418">
    <property type="component" value="Unassembled WGS sequence"/>
</dbReference>
<evidence type="ECO:0008006" key="3">
    <source>
        <dbReference type="Google" id="ProtNLM"/>
    </source>
</evidence>
<accession>A0AAU9N219</accession>
<protein>
    <recommendedName>
        <fullName evidence="3">Secreted protein</fullName>
    </recommendedName>
</protein>